<name>A0A9N9G4G6_9GLOM</name>
<keyword evidence="2" id="KW-1185">Reference proteome</keyword>
<dbReference type="AlphaFoldDB" id="A0A9N9G4G6"/>
<reference evidence="1" key="1">
    <citation type="submission" date="2021-06" db="EMBL/GenBank/DDBJ databases">
        <authorList>
            <person name="Kallberg Y."/>
            <person name="Tangrot J."/>
            <person name="Rosling A."/>
        </authorList>
    </citation>
    <scope>NUCLEOTIDE SEQUENCE</scope>
    <source>
        <strain evidence="1">AZ414A</strain>
    </source>
</reference>
<dbReference type="Proteomes" id="UP000789706">
    <property type="component" value="Unassembled WGS sequence"/>
</dbReference>
<feature type="non-terminal residue" evidence="1">
    <location>
        <position position="41"/>
    </location>
</feature>
<gene>
    <name evidence="1" type="ORF">DEBURN_LOCUS8363</name>
</gene>
<accession>A0A9N9G4G6</accession>
<proteinExistence type="predicted"/>
<sequence length="41" mass="4530">KRPWSKVSPRRRIAARGLNLEGFLTANLTSIDTYSIGVTAI</sequence>
<comment type="caution">
    <text evidence="1">The sequence shown here is derived from an EMBL/GenBank/DDBJ whole genome shotgun (WGS) entry which is preliminary data.</text>
</comment>
<evidence type="ECO:0000313" key="1">
    <source>
        <dbReference type="EMBL" id="CAG8576739.1"/>
    </source>
</evidence>
<protein>
    <submittedName>
        <fullName evidence="1">3810_t:CDS:1</fullName>
    </submittedName>
</protein>
<evidence type="ECO:0000313" key="2">
    <source>
        <dbReference type="Proteomes" id="UP000789706"/>
    </source>
</evidence>
<organism evidence="1 2">
    <name type="scientific">Diversispora eburnea</name>
    <dbReference type="NCBI Taxonomy" id="1213867"/>
    <lineage>
        <taxon>Eukaryota</taxon>
        <taxon>Fungi</taxon>
        <taxon>Fungi incertae sedis</taxon>
        <taxon>Mucoromycota</taxon>
        <taxon>Glomeromycotina</taxon>
        <taxon>Glomeromycetes</taxon>
        <taxon>Diversisporales</taxon>
        <taxon>Diversisporaceae</taxon>
        <taxon>Diversispora</taxon>
    </lineage>
</organism>
<dbReference type="EMBL" id="CAJVPK010001214">
    <property type="protein sequence ID" value="CAG8576739.1"/>
    <property type="molecule type" value="Genomic_DNA"/>
</dbReference>